<keyword evidence="2" id="KW-0732">Signal</keyword>
<accession>A0ABQ1RXI7</accession>
<dbReference type="InterPro" id="IPR018247">
    <property type="entry name" value="EF_Hand_1_Ca_BS"/>
</dbReference>
<gene>
    <name evidence="4" type="ORF">GCM10011515_01320</name>
</gene>
<keyword evidence="5" id="KW-1185">Reference proteome</keyword>
<reference evidence="5" key="1">
    <citation type="journal article" date="2019" name="Int. J. Syst. Evol. Microbiol.">
        <title>The Global Catalogue of Microorganisms (GCM) 10K type strain sequencing project: providing services to taxonomists for standard genome sequencing and annotation.</title>
        <authorList>
            <consortium name="The Broad Institute Genomics Platform"/>
            <consortium name="The Broad Institute Genome Sequencing Center for Infectious Disease"/>
            <person name="Wu L."/>
            <person name="Ma J."/>
        </authorList>
    </citation>
    <scope>NUCLEOTIDE SEQUENCE [LARGE SCALE GENOMIC DNA]</scope>
    <source>
        <strain evidence="5">CGMCC 1.15959</strain>
    </source>
</reference>
<protein>
    <recommendedName>
        <fullName evidence="3">EF-hand domain-containing protein</fullName>
    </recommendedName>
</protein>
<evidence type="ECO:0000313" key="5">
    <source>
        <dbReference type="Proteomes" id="UP000619041"/>
    </source>
</evidence>
<comment type="caution">
    <text evidence="4">The sequence shown here is derived from an EMBL/GenBank/DDBJ whole genome shotgun (WGS) entry which is preliminary data.</text>
</comment>
<feature type="domain" description="EF-hand" evidence="3">
    <location>
        <begin position="62"/>
        <end position="97"/>
    </location>
</feature>
<name>A0ABQ1RXI7_9SPHN</name>
<feature type="region of interest" description="Disordered" evidence="1">
    <location>
        <begin position="176"/>
        <end position="196"/>
    </location>
</feature>
<dbReference type="Pfam" id="PF13202">
    <property type="entry name" value="EF-hand_5"/>
    <property type="match status" value="4"/>
</dbReference>
<dbReference type="SUPFAM" id="SSF47473">
    <property type="entry name" value="EF-hand"/>
    <property type="match status" value="1"/>
</dbReference>
<feature type="compositionally biased region" description="Polar residues" evidence="1">
    <location>
        <begin position="185"/>
        <end position="196"/>
    </location>
</feature>
<proteinExistence type="predicted"/>
<dbReference type="InterPro" id="IPR002048">
    <property type="entry name" value="EF_hand_dom"/>
</dbReference>
<evidence type="ECO:0000256" key="1">
    <source>
        <dbReference type="SAM" id="MobiDB-lite"/>
    </source>
</evidence>
<sequence length="196" mass="20857">MRKLTLSIAAATLATAGVALAAPGMTGAMPQGDMTRAQAQAMATEHFAKMDLNSDGKIDAGDREARRAKMFDRLDTDKNGSLSRDEFNAAHRGRRGGMNHQGMNHEGMNHGQPAGDGAHRMGGKRGMRGHMGMMTRMADANNDGAITQAEFTAAVLKHFDSVDTDHSGTVTAAERQAAHAAMKAQWQSKRPAPTSN</sequence>
<dbReference type="RefSeq" id="WP_188643370.1">
    <property type="nucleotide sequence ID" value="NZ_BMKL01000001.1"/>
</dbReference>
<evidence type="ECO:0000259" key="3">
    <source>
        <dbReference type="PROSITE" id="PS50222"/>
    </source>
</evidence>
<dbReference type="Proteomes" id="UP000619041">
    <property type="component" value="Unassembled WGS sequence"/>
</dbReference>
<evidence type="ECO:0000313" key="4">
    <source>
        <dbReference type="EMBL" id="GGD85384.1"/>
    </source>
</evidence>
<dbReference type="PROSITE" id="PS50222">
    <property type="entry name" value="EF_HAND_2"/>
    <property type="match status" value="1"/>
</dbReference>
<evidence type="ECO:0000256" key="2">
    <source>
        <dbReference type="SAM" id="SignalP"/>
    </source>
</evidence>
<feature type="region of interest" description="Disordered" evidence="1">
    <location>
        <begin position="90"/>
        <end position="121"/>
    </location>
</feature>
<feature type="chain" id="PRO_5047125370" description="EF-hand domain-containing protein" evidence="2">
    <location>
        <begin position="22"/>
        <end position="196"/>
    </location>
</feature>
<dbReference type="Gene3D" id="1.10.238.10">
    <property type="entry name" value="EF-hand"/>
    <property type="match status" value="2"/>
</dbReference>
<dbReference type="InterPro" id="IPR011992">
    <property type="entry name" value="EF-hand-dom_pair"/>
</dbReference>
<dbReference type="EMBL" id="BMKL01000001">
    <property type="protein sequence ID" value="GGD85384.1"/>
    <property type="molecule type" value="Genomic_DNA"/>
</dbReference>
<feature type="signal peptide" evidence="2">
    <location>
        <begin position="1"/>
        <end position="21"/>
    </location>
</feature>
<dbReference type="PROSITE" id="PS00018">
    <property type="entry name" value="EF_HAND_1"/>
    <property type="match status" value="2"/>
</dbReference>
<organism evidence="4 5">
    <name type="scientific">Tsuneonella deserti</name>
    <dbReference type="NCBI Taxonomy" id="2035528"/>
    <lineage>
        <taxon>Bacteria</taxon>
        <taxon>Pseudomonadati</taxon>
        <taxon>Pseudomonadota</taxon>
        <taxon>Alphaproteobacteria</taxon>
        <taxon>Sphingomonadales</taxon>
        <taxon>Erythrobacteraceae</taxon>
        <taxon>Tsuneonella</taxon>
    </lineage>
</organism>